<proteinExistence type="predicted"/>
<dbReference type="HOGENOM" id="CLU_086342_2_1_9"/>
<dbReference type="Pfam" id="PF07238">
    <property type="entry name" value="PilZ"/>
    <property type="match status" value="1"/>
</dbReference>
<dbReference type="RefSeq" id="WP_034649061.1">
    <property type="nucleotide sequence ID" value="NZ_BCVB01000001.1"/>
</dbReference>
<protein>
    <submittedName>
        <fullName evidence="3">PilZ domain protein</fullName>
    </submittedName>
</protein>
<evidence type="ECO:0000313" key="3">
    <source>
        <dbReference type="EMBL" id="AJI25413.1"/>
    </source>
</evidence>
<dbReference type="Proteomes" id="UP000031829">
    <property type="component" value="Chromosome"/>
</dbReference>
<sequence>MIKAGMRLTLESGHRESTLQQTYRCKVVEFTEDVIYISYPLNEETQRSAFLLKGTKLLATFIGYDQNVYTFPTEVTGREIKGMPVVKLFYPGDKKLKSIQRRNFFRVPLTVKAVIESEQEQQDVMEIMTKNISAGGIAGSFHHSLLFNEKDSVVVRLSLPNREGALQHLELKGEVVRITAPTSCKVGQLSIKFMDMEKQTKEMMIRYTLKRQLDLRRKGLL</sequence>
<accession>A0A0B6AXL4</accession>
<dbReference type="AlphaFoldDB" id="A0A0B6AXL4"/>
<gene>
    <name evidence="3" type="ORF">BG04_1266</name>
</gene>
<name>A0A0B6AXL4_PRIM2</name>
<evidence type="ECO:0000259" key="2">
    <source>
        <dbReference type="Pfam" id="PF12945"/>
    </source>
</evidence>
<dbReference type="InterPro" id="IPR009926">
    <property type="entry name" value="T3SS_YcgR_PilZN"/>
</dbReference>
<dbReference type="SUPFAM" id="SSF141371">
    <property type="entry name" value="PilZ domain-like"/>
    <property type="match status" value="1"/>
</dbReference>
<dbReference type="GO" id="GO:0035438">
    <property type="term" value="F:cyclic-di-GMP binding"/>
    <property type="evidence" value="ECO:0007669"/>
    <property type="project" value="InterPro"/>
</dbReference>
<evidence type="ECO:0000259" key="1">
    <source>
        <dbReference type="Pfam" id="PF07238"/>
    </source>
</evidence>
<feature type="domain" description="Type III secretion system flagellar brake protein YcgR PilZN" evidence="2">
    <location>
        <begin position="4"/>
        <end position="91"/>
    </location>
</feature>
<dbReference type="KEGG" id="bmeg:BG04_1266"/>
<dbReference type="InterPro" id="IPR009875">
    <property type="entry name" value="PilZ_domain"/>
</dbReference>
<dbReference type="Pfam" id="PF12945">
    <property type="entry name" value="PilZNR"/>
    <property type="match status" value="1"/>
</dbReference>
<feature type="domain" description="PilZ" evidence="1">
    <location>
        <begin position="100"/>
        <end position="209"/>
    </location>
</feature>
<evidence type="ECO:0000313" key="4">
    <source>
        <dbReference type="Proteomes" id="UP000031829"/>
    </source>
</evidence>
<dbReference type="GeneID" id="93644741"/>
<dbReference type="EMBL" id="CP009920">
    <property type="protein sequence ID" value="AJI25413.1"/>
    <property type="molecule type" value="Genomic_DNA"/>
</dbReference>
<reference evidence="3 4" key="1">
    <citation type="journal article" date="2015" name="Genome Announc.">
        <title>Complete genome sequences for 35 biothreat assay-relevant bacillus species.</title>
        <authorList>
            <person name="Johnson S.L."/>
            <person name="Daligault H.E."/>
            <person name="Davenport K.W."/>
            <person name="Jaissle J."/>
            <person name="Frey K.G."/>
            <person name="Ladner J.T."/>
            <person name="Broomall S.M."/>
            <person name="Bishop-Lilly K.A."/>
            <person name="Bruce D.C."/>
            <person name="Gibbons H.S."/>
            <person name="Coyne S.R."/>
            <person name="Lo C.C."/>
            <person name="Meincke L."/>
            <person name="Munk A.C."/>
            <person name="Koroleva G.I."/>
            <person name="Rosenzweig C.N."/>
            <person name="Palacios G.F."/>
            <person name="Redden C.L."/>
            <person name="Minogue T.D."/>
            <person name="Chain P.S."/>
        </authorList>
    </citation>
    <scope>NUCLEOTIDE SEQUENCE [LARGE SCALE GENOMIC DNA]</scope>
    <source>
        <strain evidence="4">ATCC 14581 / DSM 32 / JCM 2506 / NBRC 15308 / NCIMB 9376 / NCTC 10342 / NRRL B-14308 / VKM B-512</strain>
    </source>
</reference>
<organism evidence="3 4">
    <name type="scientific">Priestia megaterium (strain ATCC 14581 / DSM 32 / CCUG 1817 / JCM 2506 / NBRC 15308 / NCIMB 9376 / NCTC 10342 / NRRL B-14308 / VKM B-512 / Ford 19)</name>
    <name type="common">Bacillus megaterium</name>
    <dbReference type="NCBI Taxonomy" id="1348623"/>
    <lineage>
        <taxon>Bacteria</taxon>
        <taxon>Bacillati</taxon>
        <taxon>Bacillota</taxon>
        <taxon>Bacilli</taxon>
        <taxon>Bacillales</taxon>
        <taxon>Bacillaceae</taxon>
        <taxon>Priestia</taxon>
    </lineage>
</organism>
<dbReference type="Gene3D" id="2.40.10.220">
    <property type="entry name" value="predicted glycosyltransferase like domains"/>
    <property type="match status" value="1"/>
</dbReference>